<evidence type="ECO:0000256" key="5">
    <source>
        <dbReference type="ARBA" id="ARBA00022729"/>
    </source>
</evidence>
<sequence length="314" mass="36959">MNLFFSFLILINIFNDVYTSLGDSFPAYQTCIEKCKTNQCLNDGYNFKNQGSFIFIDIFKWPCTENCRYHCMWFIVDMFERKNWPQPQFHGKWPFARFMGLQEPASVIFSLMNLAGHVIMFRKFRKVVRPNSPMYKVWFVFFAVCCNCWIWSAVFHSRDRPISEVMDYLSAFGMVFYSLYGTIMRMLVHSPIIIAVLFSLICISIYVNHALYLALEQFDYHYNMNANIFVGVLSSAFSILWCVWNWRLSQSRHLFAVVIIGALTTILEVSDFPPVAKILDAHALWHLSTVPIPYFFWKFAMEDCQYLHAVSKTR</sequence>
<dbReference type="Pfam" id="PF04080">
    <property type="entry name" value="Per1"/>
    <property type="match status" value="1"/>
</dbReference>
<protein>
    <recommendedName>
        <fullName evidence="8">Post-GPI attachment to proteins factor 3</fullName>
    </recommendedName>
</protein>
<keyword evidence="5 8" id="KW-0732">Signal</keyword>
<feature type="chain" id="PRO_5016481459" description="Post-GPI attachment to proteins factor 3" evidence="8">
    <location>
        <begin position="20"/>
        <end position="314"/>
    </location>
</feature>
<dbReference type="EMBL" id="GEDC01002871">
    <property type="protein sequence ID" value="JAS34427.1"/>
    <property type="molecule type" value="Transcribed_RNA"/>
</dbReference>
<evidence type="ECO:0000256" key="6">
    <source>
        <dbReference type="ARBA" id="ARBA00022989"/>
    </source>
</evidence>
<feature type="transmembrane region" description="Helical" evidence="8">
    <location>
        <begin position="226"/>
        <end position="246"/>
    </location>
</feature>
<feature type="transmembrane region" description="Helical" evidence="8">
    <location>
        <begin position="104"/>
        <end position="121"/>
    </location>
</feature>
<keyword evidence="3 8" id="KW-0337">GPI-anchor biosynthesis</keyword>
<comment type="similarity">
    <text evidence="2 8">Belongs to the PGAP3 family.</text>
</comment>
<feature type="transmembrane region" description="Helical" evidence="8">
    <location>
        <begin position="133"/>
        <end position="155"/>
    </location>
</feature>
<feature type="signal peptide" evidence="8">
    <location>
        <begin position="1"/>
        <end position="19"/>
    </location>
</feature>
<reference evidence="9" key="1">
    <citation type="submission" date="2015-12" db="EMBL/GenBank/DDBJ databases">
        <title>De novo transcriptome assembly of four potential Pierce s Disease insect vectors from Arizona vineyards.</title>
        <authorList>
            <person name="Tassone E.E."/>
        </authorList>
    </citation>
    <scope>NUCLEOTIDE SEQUENCE</scope>
</reference>
<name>A0A1B6E938_9HEMI</name>
<dbReference type="AlphaFoldDB" id="A0A1B6E938"/>
<keyword evidence="7 8" id="KW-0472">Membrane</keyword>
<evidence type="ECO:0000256" key="4">
    <source>
        <dbReference type="ARBA" id="ARBA00022692"/>
    </source>
</evidence>
<dbReference type="PANTHER" id="PTHR13148">
    <property type="entry name" value="PER1-RELATED"/>
    <property type="match status" value="1"/>
</dbReference>
<dbReference type="GO" id="GO:0016788">
    <property type="term" value="F:hydrolase activity, acting on ester bonds"/>
    <property type="evidence" value="ECO:0007669"/>
    <property type="project" value="TreeGrafter"/>
</dbReference>
<organism evidence="9">
    <name type="scientific">Clastoptera arizonana</name>
    <name type="common">Arizona spittle bug</name>
    <dbReference type="NCBI Taxonomy" id="38151"/>
    <lineage>
        <taxon>Eukaryota</taxon>
        <taxon>Metazoa</taxon>
        <taxon>Ecdysozoa</taxon>
        <taxon>Arthropoda</taxon>
        <taxon>Hexapoda</taxon>
        <taxon>Insecta</taxon>
        <taxon>Pterygota</taxon>
        <taxon>Neoptera</taxon>
        <taxon>Paraneoptera</taxon>
        <taxon>Hemiptera</taxon>
        <taxon>Auchenorrhyncha</taxon>
        <taxon>Cercopoidea</taxon>
        <taxon>Clastopteridae</taxon>
        <taxon>Clastoptera</taxon>
    </lineage>
</organism>
<dbReference type="InterPro" id="IPR007217">
    <property type="entry name" value="Per1-like"/>
</dbReference>
<comment type="subcellular location">
    <subcellularLocation>
        <location evidence="1">Endomembrane system</location>
        <topology evidence="1">Multi-pass membrane protein</topology>
    </subcellularLocation>
    <subcellularLocation>
        <location evidence="8">Golgi apparatus membrane</location>
        <topology evidence="8">Multi-pass membrane protein</topology>
    </subcellularLocation>
</comment>
<evidence type="ECO:0000256" key="8">
    <source>
        <dbReference type="RuleBase" id="RU365066"/>
    </source>
</evidence>
<comment type="function">
    <text evidence="8">Involved in the lipid remodeling steps of GPI-anchor maturation.</text>
</comment>
<proteinExistence type="inferred from homology"/>
<evidence type="ECO:0000256" key="2">
    <source>
        <dbReference type="ARBA" id="ARBA00006387"/>
    </source>
</evidence>
<evidence type="ECO:0000256" key="1">
    <source>
        <dbReference type="ARBA" id="ARBA00004127"/>
    </source>
</evidence>
<feature type="transmembrane region" description="Helical" evidence="8">
    <location>
        <begin position="161"/>
        <end position="180"/>
    </location>
</feature>
<keyword evidence="6 8" id="KW-1133">Transmembrane helix</keyword>
<evidence type="ECO:0000313" key="9">
    <source>
        <dbReference type="EMBL" id="JAS34427.1"/>
    </source>
</evidence>
<comment type="caution">
    <text evidence="8">Lacks conserved residue(s) required for the propagation of feature annotation.</text>
</comment>
<dbReference type="GO" id="GO:0000139">
    <property type="term" value="C:Golgi membrane"/>
    <property type="evidence" value="ECO:0007669"/>
    <property type="project" value="UniProtKB-SubCell"/>
</dbReference>
<evidence type="ECO:0000256" key="3">
    <source>
        <dbReference type="ARBA" id="ARBA00022502"/>
    </source>
</evidence>
<keyword evidence="4 8" id="KW-0812">Transmembrane</keyword>
<gene>
    <name evidence="9" type="ORF">g.14516</name>
</gene>
<dbReference type="GO" id="GO:0006506">
    <property type="term" value="P:GPI anchor biosynthetic process"/>
    <property type="evidence" value="ECO:0007669"/>
    <property type="project" value="UniProtKB-KW"/>
</dbReference>
<evidence type="ECO:0000256" key="7">
    <source>
        <dbReference type="ARBA" id="ARBA00023136"/>
    </source>
</evidence>
<keyword evidence="8" id="KW-0333">Golgi apparatus</keyword>
<feature type="transmembrane region" description="Helical" evidence="8">
    <location>
        <begin position="192"/>
        <end position="214"/>
    </location>
</feature>
<dbReference type="GO" id="GO:0005789">
    <property type="term" value="C:endoplasmic reticulum membrane"/>
    <property type="evidence" value="ECO:0007669"/>
    <property type="project" value="TreeGrafter"/>
</dbReference>
<dbReference type="PANTHER" id="PTHR13148:SF0">
    <property type="entry name" value="POST-GPI ATTACHMENT TO PROTEINS FACTOR 3"/>
    <property type="match status" value="1"/>
</dbReference>
<feature type="transmembrane region" description="Helical" evidence="8">
    <location>
        <begin position="253"/>
        <end position="270"/>
    </location>
</feature>
<accession>A0A1B6E938</accession>